<dbReference type="PROSITE" id="PS51736">
    <property type="entry name" value="RECOMBINASES_3"/>
    <property type="match status" value="1"/>
</dbReference>
<dbReference type="PANTHER" id="PTHR30461:SF19">
    <property type="entry name" value="SITE-SPECIFIC RECOMBINASE RESOLVASE FAMILY"/>
    <property type="match status" value="1"/>
</dbReference>
<dbReference type="Pfam" id="PF00239">
    <property type="entry name" value="Resolvase"/>
    <property type="match status" value="1"/>
</dbReference>
<keyword evidence="7" id="KW-0614">Plasmid</keyword>
<keyword evidence="2" id="KW-0238">DNA-binding</keyword>
<sequence length="217" mass="24257">MTAKTASPAPKTVAYLRVSTQGQDTGKNKADILYFANHHDLGKVTFVEEVASGKKSWRERQIAQVLEALQDGDALIVAELSRLGRSMLECMEILALSTRKGIRVYSVKGSWRLDHSIQSKIIALAFSMAAEIERDLISQRTTEALRAKKAQGFILGRPKGPGKSKLDAFRPEIEGLLVNGATQRFIAQRYHTTEANLYNWLKKHGLNRIKCVPHEEK</sequence>
<dbReference type="PANTHER" id="PTHR30461">
    <property type="entry name" value="DNA-INVERTASE FROM LAMBDOID PROPHAGE"/>
    <property type="match status" value="1"/>
</dbReference>
<dbReference type="AlphaFoldDB" id="A0A975FCD1"/>
<dbReference type="InterPro" id="IPR050639">
    <property type="entry name" value="SSR_resolvase"/>
</dbReference>
<dbReference type="SUPFAM" id="SSF53041">
    <property type="entry name" value="Resolvase-like"/>
    <property type="match status" value="1"/>
</dbReference>
<name>A0A975FCD1_9GAMM</name>
<gene>
    <name evidence="7" type="ORF">J9260_18210</name>
</gene>
<feature type="domain" description="Resolvase/invertase-type recombinase catalytic" evidence="6">
    <location>
        <begin position="11"/>
        <end position="152"/>
    </location>
</feature>
<dbReference type="SMART" id="SM00857">
    <property type="entry name" value="Resolvase"/>
    <property type="match status" value="1"/>
</dbReference>
<evidence type="ECO:0000313" key="8">
    <source>
        <dbReference type="Proteomes" id="UP000672009"/>
    </source>
</evidence>
<dbReference type="GO" id="GO:0015074">
    <property type="term" value="P:DNA integration"/>
    <property type="evidence" value="ECO:0007669"/>
    <property type="project" value="UniProtKB-KW"/>
</dbReference>
<evidence type="ECO:0000259" key="6">
    <source>
        <dbReference type="PROSITE" id="PS51736"/>
    </source>
</evidence>
<dbReference type="InterPro" id="IPR006119">
    <property type="entry name" value="Resolv_N"/>
</dbReference>
<evidence type="ECO:0000256" key="2">
    <source>
        <dbReference type="ARBA" id="ARBA00023125"/>
    </source>
</evidence>
<organism evidence="7 8">
    <name type="scientific">Thiothrix unzii</name>
    <dbReference type="NCBI Taxonomy" id="111769"/>
    <lineage>
        <taxon>Bacteria</taxon>
        <taxon>Pseudomonadati</taxon>
        <taxon>Pseudomonadota</taxon>
        <taxon>Gammaproteobacteria</taxon>
        <taxon>Thiotrichales</taxon>
        <taxon>Thiotrichaceae</taxon>
        <taxon>Thiothrix</taxon>
    </lineage>
</organism>
<dbReference type="Proteomes" id="UP000672009">
    <property type="component" value="Plasmid pTunz1"/>
</dbReference>
<protein>
    <submittedName>
        <fullName evidence="7">Recombinase family protein</fullName>
    </submittedName>
</protein>
<evidence type="ECO:0000256" key="5">
    <source>
        <dbReference type="PROSITE-ProRule" id="PRU10137"/>
    </source>
</evidence>
<keyword evidence="1" id="KW-0229">DNA integration</keyword>
<geneLocation type="plasmid" evidence="7 8">
    <name>pTunz1</name>
</geneLocation>
<dbReference type="KEGG" id="tun:J9260_18210"/>
<dbReference type="InterPro" id="IPR006118">
    <property type="entry name" value="Recombinase_CS"/>
</dbReference>
<feature type="active site" description="O-(5'-phospho-DNA)-serine intermediate" evidence="4 5">
    <location>
        <position position="19"/>
    </location>
</feature>
<evidence type="ECO:0000313" key="7">
    <source>
        <dbReference type="EMBL" id="QTR55421.1"/>
    </source>
</evidence>
<dbReference type="GO" id="GO:0000150">
    <property type="term" value="F:DNA strand exchange activity"/>
    <property type="evidence" value="ECO:0007669"/>
    <property type="project" value="InterPro"/>
</dbReference>
<proteinExistence type="predicted"/>
<dbReference type="CDD" id="cd03768">
    <property type="entry name" value="SR_ResInv"/>
    <property type="match status" value="1"/>
</dbReference>
<dbReference type="InterPro" id="IPR036162">
    <property type="entry name" value="Resolvase-like_N_sf"/>
</dbReference>
<dbReference type="RefSeq" id="WP_210220884.1">
    <property type="nucleotide sequence ID" value="NZ_CP072796.1"/>
</dbReference>
<dbReference type="PROSITE" id="PS00397">
    <property type="entry name" value="RECOMBINASES_1"/>
    <property type="match status" value="1"/>
</dbReference>
<keyword evidence="8" id="KW-1185">Reference proteome</keyword>
<dbReference type="Gene3D" id="3.40.50.1390">
    <property type="entry name" value="Resolvase, N-terminal catalytic domain"/>
    <property type="match status" value="1"/>
</dbReference>
<accession>A0A975FCD1</accession>
<evidence type="ECO:0000256" key="3">
    <source>
        <dbReference type="ARBA" id="ARBA00023172"/>
    </source>
</evidence>
<evidence type="ECO:0000256" key="4">
    <source>
        <dbReference type="PIRSR" id="PIRSR606118-50"/>
    </source>
</evidence>
<evidence type="ECO:0000256" key="1">
    <source>
        <dbReference type="ARBA" id="ARBA00022908"/>
    </source>
</evidence>
<dbReference type="GO" id="GO:0003677">
    <property type="term" value="F:DNA binding"/>
    <property type="evidence" value="ECO:0007669"/>
    <property type="project" value="UniProtKB-KW"/>
</dbReference>
<keyword evidence="3" id="KW-0233">DNA recombination</keyword>
<reference evidence="7" key="1">
    <citation type="submission" date="2021-04" db="EMBL/GenBank/DDBJ databases">
        <title>Genomics, taxonomy and metabolism of representatives of sulfur bacteria of the genus Thiothrix: Thiothrix fructosivorans QT, Thiothrix unzii A1T and three new species, Thiothrix subterranea sp. nov., Thiothrix litoralis sp. nov. and 'Candidatus Thiothrix anitrata' sp. nov.</title>
        <authorList>
            <person name="Ravin N.V."/>
            <person name="Smolyakov D."/>
            <person name="Rudenko T.S."/>
            <person name="Mardanov A.V."/>
            <person name="Beletsky A.V."/>
            <person name="Markov N.D."/>
            <person name="Fomenkov A.I."/>
            <person name="Roberts R.J."/>
            <person name="Karnachuk O.V."/>
            <person name="Novikov A."/>
            <person name="Grabovich M.Y."/>
        </authorList>
    </citation>
    <scope>NUCLEOTIDE SEQUENCE</scope>
    <source>
        <strain evidence="7">A1</strain>
        <plasmid evidence="7">pTunz1</plasmid>
    </source>
</reference>
<dbReference type="EMBL" id="CP072796">
    <property type="protein sequence ID" value="QTR55421.1"/>
    <property type="molecule type" value="Genomic_DNA"/>
</dbReference>